<sequence>MLNHPVLRPVALAVFCGAPALADTLQTDVDTIAQDASRAIASAGLTTLVEIDHARLAGAEGVAMPPSRVQIFSDPAVNTALLRDNIRAGLDLPFRLLAYGNGDAAAAITTDADFLRIRHGLSDGGALAAFSERLGSVTGAMEQPVSAAPTGPLTQDYGIIELTTGLDVPTAVASLKEAVMAQEDTVWFGEIDFAAEAASLGAEVPDAVLLLFGGPAPGGLAMADFPAIGLDAFCQKLLVHQGADGATRVIFNDIAAFAELHYGTSAKPHHALNARLTATFKGAIE</sequence>
<dbReference type="EMBL" id="FWFQ01000040">
    <property type="protein sequence ID" value="SLN66297.1"/>
    <property type="molecule type" value="Genomic_DNA"/>
</dbReference>
<accession>A0A1Y5TRA6</accession>
<dbReference type="Proteomes" id="UP000193409">
    <property type="component" value="Unassembled WGS sequence"/>
</dbReference>
<gene>
    <name evidence="3" type="ORF">PSA7680_03511</name>
</gene>
<dbReference type="AlphaFoldDB" id="A0A1Y5TRA6"/>
<dbReference type="InterPro" id="IPR035923">
    <property type="entry name" value="TT1751-like_sf"/>
</dbReference>
<protein>
    <recommendedName>
        <fullName evidence="2">DUF302 domain-containing protein</fullName>
    </recommendedName>
</protein>
<dbReference type="Pfam" id="PF03625">
    <property type="entry name" value="DUF302"/>
    <property type="match status" value="2"/>
</dbReference>
<evidence type="ECO:0000313" key="4">
    <source>
        <dbReference type="Proteomes" id="UP000193409"/>
    </source>
</evidence>
<dbReference type="RefSeq" id="WP_085869990.1">
    <property type="nucleotide sequence ID" value="NZ_FWFQ01000040.1"/>
</dbReference>
<feature type="chain" id="PRO_5012915620" description="DUF302 domain-containing protein" evidence="1">
    <location>
        <begin position="23"/>
        <end position="285"/>
    </location>
</feature>
<keyword evidence="1" id="KW-0732">Signal</keyword>
<dbReference type="InterPro" id="IPR005180">
    <property type="entry name" value="DUF302"/>
</dbReference>
<evidence type="ECO:0000259" key="2">
    <source>
        <dbReference type="Pfam" id="PF03625"/>
    </source>
</evidence>
<dbReference type="OrthoDB" id="9799367at2"/>
<dbReference type="PANTHER" id="PTHR38342:SF2">
    <property type="entry name" value="INNER MEMBRANE OR EXPORTED"/>
    <property type="match status" value="1"/>
</dbReference>
<evidence type="ECO:0000256" key="1">
    <source>
        <dbReference type="SAM" id="SignalP"/>
    </source>
</evidence>
<name>A0A1Y5TRA6_9RHOB</name>
<organism evidence="3 4">
    <name type="scientific">Pseudoruegeria aquimaris</name>
    <dbReference type="NCBI Taxonomy" id="393663"/>
    <lineage>
        <taxon>Bacteria</taxon>
        <taxon>Pseudomonadati</taxon>
        <taxon>Pseudomonadota</taxon>
        <taxon>Alphaproteobacteria</taxon>
        <taxon>Rhodobacterales</taxon>
        <taxon>Roseobacteraceae</taxon>
        <taxon>Pseudoruegeria</taxon>
    </lineage>
</organism>
<dbReference type="CDD" id="cd14797">
    <property type="entry name" value="DUF302"/>
    <property type="match status" value="1"/>
</dbReference>
<dbReference type="PANTHER" id="PTHR38342">
    <property type="entry name" value="SLR5037 PROTEIN"/>
    <property type="match status" value="1"/>
</dbReference>
<reference evidence="3 4" key="1">
    <citation type="submission" date="2017-03" db="EMBL/GenBank/DDBJ databases">
        <authorList>
            <person name="Afonso C.L."/>
            <person name="Miller P.J."/>
            <person name="Scott M.A."/>
            <person name="Spackman E."/>
            <person name="Goraichik I."/>
            <person name="Dimitrov K.M."/>
            <person name="Suarez D.L."/>
            <person name="Swayne D.E."/>
        </authorList>
    </citation>
    <scope>NUCLEOTIDE SEQUENCE [LARGE SCALE GENOMIC DNA]</scope>
    <source>
        <strain evidence="3 4">CECT 7680</strain>
    </source>
</reference>
<feature type="domain" description="DUF302" evidence="2">
    <location>
        <begin position="51"/>
        <end position="100"/>
    </location>
</feature>
<evidence type="ECO:0000313" key="3">
    <source>
        <dbReference type="EMBL" id="SLN66297.1"/>
    </source>
</evidence>
<dbReference type="SUPFAM" id="SSF103247">
    <property type="entry name" value="TT1751-like"/>
    <property type="match status" value="2"/>
</dbReference>
<feature type="domain" description="DUF302" evidence="2">
    <location>
        <begin position="191"/>
        <end position="253"/>
    </location>
</feature>
<proteinExistence type="predicted"/>
<keyword evidence="4" id="KW-1185">Reference proteome</keyword>
<dbReference type="Gene3D" id="3.30.310.70">
    <property type="entry name" value="TT1751-like domain"/>
    <property type="match status" value="2"/>
</dbReference>
<feature type="signal peptide" evidence="1">
    <location>
        <begin position="1"/>
        <end position="22"/>
    </location>
</feature>